<feature type="transmembrane region" description="Helical" evidence="8">
    <location>
        <begin position="187"/>
        <end position="207"/>
    </location>
</feature>
<organism evidence="9 10">
    <name type="scientific">Ascobolus immersus RN42</name>
    <dbReference type="NCBI Taxonomy" id="1160509"/>
    <lineage>
        <taxon>Eukaryota</taxon>
        <taxon>Fungi</taxon>
        <taxon>Dikarya</taxon>
        <taxon>Ascomycota</taxon>
        <taxon>Pezizomycotina</taxon>
        <taxon>Pezizomycetes</taxon>
        <taxon>Pezizales</taxon>
        <taxon>Ascobolaceae</taxon>
        <taxon>Ascobolus</taxon>
    </lineage>
</organism>
<sequence>MPPDVDIITGVDRSPSSQLTQRPTELERAASISSKTPSIPNQHTRPISTYSRHSSSTGSRTTDRNHVDDDSLEDNSGVPKLSLWRLFWFFLTEFGIHAWGGSVGQIALMKEKLVVQDQWVSLQRFQRVFAVYQILPGPEAAEMCMFFGCLSAGRWGGAVAGMGFILPGFLLMLTASVLYVTVDVQNVYIQASFKALRAVVAAMIFRATHSLADHVLTYPKTGKPNPYLIASAIFTVINSALHINIFISLFLYGIIYTLITRRWYFPAILIFILQYVVFGLYVHFKSFPSEVSLALGIAPEPTIPSLLALGLVAGSLSFGGAYTAFPFVQAEAVLLGKWIPLSTFIEGIAIGQILPAPLVIFVTFVGFQGGYYGGNLEEASKGGGEGNIGMGFAGSAVMTVGMFLPCFLFTIMGHTVLEKLVRNKFLAAFFEGLCGAVIGVIAITAFSILKQAVGEPPSKDPDGHSVVFQGPATVIFGMALAAAYRFDHKYTSLLIVICGAVAGQFLFVDKV</sequence>
<evidence type="ECO:0000313" key="9">
    <source>
        <dbReference type="EMBL" id="RPA84695.1"/>
    </source>
</evidence>
<accession>A0A3N4IEZ7</accession>
<feature type="transmembrane region" description="Helical" evidence="8">
    <location>
        <begin position="425"/>
        <end position="446"/>
    </location>
</feature>
<dbReference type="GO" id="GO:0015109">
    <property type="term" value="F:chromate transmembrane transporter activity"/>
    <property type="evidence" value="ECO:0007669"/>
    <property type="project" value="InterPro"/>
</dbReference>
<feature type="transmembrane region" description="Helical" evidence="8">
    <location>
        <begin position="392"/>
        <end position="413"/>
    </location>
</feature>
<feature type="transmembrane region" description="Helical" evidence="8">
    <location>
        <begin position="304"/>
        <end position="328"/>
    </location>
</feature>
<feature type="transmembrane region" description="Helical" evidence="8">
    <location>
        <begin position="86"/>
        <end position="108"/>
    </location>
</feature>
<feature type="transmembrane region" description="Helical" evidence="8">
    <location>
        <begin position="227"/>
        <end position="251"/>
    </location>
</feature>
<keyword evidence="4 8" id="KW-0812">Transmembrane</keyword>
<feature type="transmembrane region" description="Helical" evidence="8">
    <location>
        <begin position="491"/>
        <end position="508"/>
    </location>
</feature>
<feature type="compositionally biased region" description="Low complexity" evidence="7">
    <location>
        <begin position="45"/>
        <end position="60"/>
    </location>
</feature>
<feature type="transmembrane region" description="Helical" evidence="8">
    <location>
        <begin position="129"/>
        <end position="153"/>
    </location>
</feature>
<dbReference type="Proteomes" id="UP000275078">
    <property type="component" value="Unassembled WGS sequence"/>
</dbReference>
<dbReference type="PANTHER" id="PTHR33567:SF3">
    <property type="entry name" value="CHROMATE ION TRANSPORTER (EUROFUNG)"/>
    <property type="match status" value="1"/>
</dbReference>
<name>A0A3N4IEZ7_ASCIM</name>
<evidence type="ECO:0000256" key="3">
    <source>
        <dbReference type="ARBA" id="ARBA00022475"/>
    </source>
</evidence>
<evidence type="ECO:0000256" key="7">
    <source>
        <dbReference type="SAM" id="MobiDB-lite"/>
    </source>
</evidence>
<proteinExistence type="inferred from homology"/>
<feature type="region of interest" description="Disordered" evidence="7">
    <location>
        <begin position="1"/>
        <end position="75"/>
    </location>
</feature>
<dbReference type="GO" id="GO:0005886">
    <property type="term" value="C:plasma membrane"/>
    <property type="evidence" value="ECO:0007669"/>
    <property type="project" value="UniProtKB-SubCell"/>
</dbReference>
<feature type="compositionally biased region" description="Polar residues" evidence="7">
    <location>
        <begin position="14"/>
        <end position="23"/>
    </location>
</feature>
<keyword evidence="10" id="KW-1185">Reference proteome</keyword>
<gene>
    <name evidence="9" type="ORF">BJ508DRAFT_412458</name>
</gene>
<dbReference type="STRING" id="1160509.A0A3N4IEZ7"/>
<evidence type="ECO:0000256" key="4">
    <source>
        <dbReference type="ARBA" id="ARBA00022692"/>
    </source>
</evidence>
<feature type="compositionally biased region" description="Polar residues" evidence="7">
    <location>
        <begin position="31"/>
        <end position="44"/>
    </location>
</feature>
<dbReference type="AlphaFoldDB" id="A0A3N4IEZ7"/>
<feature type="transmembrane region" description="Helical" evidence="8">
    <location>
        <begin position="159"/>
        <end position="180"/>
    </location>
</feature>
<keyword evidence="3" id="KW-1003">Cell membrane</keyword>
<keyword evidence="6 8" id="KW-0472">Membrane</keyword>
<evidence type="ECO:0000313" key="10">
    <source>
        <dbReference type="Proteomes" id="UP000275078"/>
    </source>
</evidence>
<keyword evidence="5 8" id="KW-1133">Transmembrane helix</keyword>
<feature type="transmembrane region" description="Helical" evidence="8">
    <location>
        <begin position="349"/>
        <end position="372"/>
    </location>
</feature>
<dbReference type="InterPro" id="IPR014047">
    <property type="entry name" value="Chr_Tranpt_l_chain"/>
</dbReference>
<dbReference type="OrthoDB" id="2160638at2759"/>
<evidence type="ECO:0000256" key="8">
    <source>
        <dbReference type="SAM" id="Phobius"/>
    </source>
</evidence>
<dbReference type="EMBL" id="ML119657">
    <property type="protein sequence ID" value="RPA84695.1"/>
    <property type="molecule type" value="Genomic_DNA"/>
</dbReference>
<protein>
    <submittedName>
        <fullName evidence="9">Chromate transporter</fullName>
    </submittedName>
</protein>
<dbReference type="NCBIfam" id="TIGR00937">
    <property type="entry name" value="2A51"/>
    <property type="match status" value="1"/>
</dbReference>
<evidence type="ECO:0000256" key="1">
    <source>
        <dbReference type="ARBA" id="ARBA00004651"/>
    </source>
</evidence>
<reference evidence="9 10" key="1">
    <citation type="journal article" date="2018" name="Nat. Ecol. Evol.">
        <title>Pezizomycetes genomes reveal the molecular basis of ectomycorrhizal truffle lifestyle.</title>
        <authorList>
            <person name="Murat C."/>
            <person name="Payen T."/>
            <person name="Noel B."/>
            <person name="Kuo A."/>
            <person name="Morin E."/>
            <person name="Chen J."/>
            <person name="Kohler A."/>
            <person name="Krizsan K."/>
            <person name="Balestrini R."/>
            <person name="Da Silva C."/>
            <person name="Montanini B."/>
            <person name="Hainaut M."/>
            <person name="Levati E."/>
            <person name="Barry K.W."/>
            <person name="Belfiori B."/>
            <person name="Cichocki N."/>
            <person name="Clum A."/>
            <person name="Dockter R.B."/>
            <person name="Fauchery L."/>
            <person name="Guy J."/>
            <person name="Iotti M."/>
            <person name="Le Tacon F."/>
            <person name="Lindquist E.A."/>
            <person name="Lipzen A."/>
            <person name="Malagnac F."/>
            <person name="Mello A."/>
            <person name="Molinier V."/>
            <person name="Miyauchi S."/>
            <person name="Poulain J."/>
            <person name="Riccioni C."/>
            <person name="Rubini A."/>
            <person name="Sitrit Y."/>
            <person name="Splivallo R."/>
            <person name="Traeger S."/>
            <person name="Wang M."/>
            <person name="Zifcakova L."/>
            <person name="Wipf D."/>
            <person name="Zambonelli A."/>
            <person name="Paolocci F."/>
            <person name="Nowrousian M."/>
            <person name="Ottonello S."/>
            <person name="Baldrian P."/>
            <person name="Spatafora J.W."/>
            <person name="Henrissat B."/>
            <person name="Nagy L.G."/>
            <person name="Aury J.M."/>
            <person name="Wincker P."/>
            <person name="Grigoriev I.V."/>
            <person name="Bonfante P."/>
            <person name="Martin F.M."/>
        </authorList>
    </citation>
    <scope>NUCLEOTIDE SEQUENCE [LARGE SCALE GENOMIC DNA]</scope>
    <source>
        <strain evidence="9 10">RN42</strain>
    </source>
</reference>
<dbReference type="PANTHER" id="PTHR33567">
    <property type="entry name" value="CHROMATE ION TRANSPORTER (EUROFUNG)"/>
    <property type="match status" value="1"/>
</dbReference>
<evidence type="ECO:0000256" key="6">
    <source>
        <dbReference type="ARBA" id="ARBA00023136"/>
    </source>
</evidence>
<feature type="transmembrane region" description="Helical" evidence="8">
    <location>
        <begin position="466"/>
        <end position="484"/>
    </location>
</feature>
<evidence type="ECO:0000256" key="2">
    <source>
        <dbReference type="ARBA" id="ARBA00005262"/>
    </source>
</evidence>
<feature type="transmembrane region" description="Helical" evidence="8">
    <location>
        <begin position="263"/>
        <end position="284"/>
    </location>
</feature>
<comment type="similarity">
    <text evidence="2">Belongs to the chromate ion transporter (CHR) (TC 2.A.51) family.</text>
</comment>
<dbReference type="Pfam" id="PF02417">
    <property type="entry name" value="Chromate_transp"/>
    <property type="match status" value="2"/>
</dbReference>
<comment type="subcellular location">
    <subcellularLocation>
        <location evidence="1">Cell membrane</location>
        <topology evidence="1">Multi-pass membrane protein</topology>
    </subcellularLocation>
</comment>
<evidence type="ECO:0000256" key="5">
    <source>
        <dbReference type="ARBA" id="ARBA00022989"/>
    </source>
</evidence>
<dbReference type="InterPro" id="IPR003370">
    <property type="entry name" value="Chromate_transpt"/>
</dbReference>